<dbReference type="GO" id="GO:0052917">
    <property type="term" value="F:dol-P-Man:Man(7)GlcNAc(2)-PP-Dol alpha-1,6-mannosyltransferase activity"/>
    <property type="evidence" value="ECO:0007669"/>
    <property type="project" value="UniProtKB-EC"/>
</dbReference>
<feature type="transmembrane region" description="Helical" evidence="12">
    <location>
        <begin position="303"/>
        <end position="323"/>
    </location>
</feature>
<dbReference type="GeneID" id="106178263"/>
<evidence type="ECO:0000256" key="7">
    <source>
        <dbReference type="ARBA" id="ARBA00022824"/>
    </source>
</evidence>
<evidence type="ECO:0000256" key="3">
    <source>
        <dbReference type="ARBA" id="ARBA00007063"/>
    </source>
</evidence>
<feature type="transmembrane region" description="Helical" evidence="12">
    <location>
        <begin position="279"/>
        <end position="297"/>
    </location>
</feature>
<evidence type="ECO:0000256" key="12">
    <source>
        <dbReference type="RuleBase" id="RU363075"/>
    </source>
</evidence>
<dbReference type="KEGG" id="lak:106178263"/>
<keyword evidence="4 12" id="KW-0328">Glycosyltransferase</keyword>
<evidence type="ECO:0000256" key="13">
    <source>
        <dbReference type="SAM" id="SignalP"/>
    </source>
</evidence>
<keyword evidence="7 12" id="KW-0256">Endoplasmic reticulum</keyword>
<reference evidence="15" key="1">
    <citation type="submission" date="2025-08" db="UniProtKB">
        <authorList>
            <consortium name="RefSeq"/>
        </authorList>
    </citation>
    <scope>IDENTIFICATION</scope>
    <source>
        <tissue evidence="15">Gonads</tissue>
    </source>
</reference>
<comment type="pathway">
    <text evidence="2">Protein modification; protein glycosylation.</text>
</comment>
<evidence type="ECO:0000256" key="1">
    <source>
        <dbReference type="ARBA" id="ARBA00004477"/>
    </source>
</evidence>
<keyword evidence="8 12" id="KW-1133">Transmembrane helix</keyword>
<name>A0A2R2MSG9_LINAN</name>
<feature type="transmembrane region" description="Helical" evidence="12">
    <location>
        <begin position="58"/>
        <end position="80"/>
    </location>
</feature>
<dbReference type="InParanoid" id="A0A2R2MSG9"/>
<dbReference type="AlphaFoldDB" id="A0A2R2MSG9"/>
<feature type="transmembrane region" description="Helical" evidence="12">
    <location>
        <begin position="161"/>
        <end position="187"/>
    </location>
</feature>
<evidence type="ECO:0000256" key="8">
    <source>
        <dbReference type="ARBA" id="ARBA00022989"/>
    </source>
</evidence>
<dbReference type="PANTHER" id="PTHR22760">
    <property type="entry name" value="GLYCOSYLTRANSFERASE"/>
    <property type="match status" value="1"/>
</dbReference>
<organism evidence="14 15">
    <name type="scientific">Lingula anatina</name>
    <name type="common">Brachiopod</name>
    <name type="synonym">Lingula unguis</name>
    <dbReference type="NCBI Taxonomy" id="7574"/>
    <lineage>
        <taxon>Eukaryota</taxon>
        <taxon>Metazoa</taxon>
        <taxon>Spiralia</taxon>
        <taxon>Lophotrochozoa</taxon>
        <taxon>Brachiopoda</taxon>
        <taxon>Linguliformea</taxon>
        <taxon>Lingulata</taxon>
        <taxon>Lingulida</taxon>
        <taxon>Linguloidea</taxon>
        <taxon>Lingulidae</taxon>
        <taxon>Lingula</taxon>
    </lineage>
</organism>
<dbReference type="RefSeq" id="XP_023933210.1">
    <property type="nucleotide sequence ID" value="XM_024077442.1"/>
</dbReference>
<evidence type="ECO:0000313" key="14">
    <source>
        <dbReference type="Proteomes" id="UP000085678"/>
    </source>
</evidence>
<evidence type="ECO:0000256" key="9">
    <source>
        <dbReference type="ARBA" id="ARBA00023136"/>
    </source>
</evidence>
<comment type="similarity">
    <text evidence="3 12">Belongs to the glycosyltransferase 22 family.</text>
</comment>
<comment type="function">
    <text evidence="10">Mannosyltransferase that operates in the biosynthetic pathway of dolichol-linked oligosaccharides, the glycan precursors employed in protein asparagine (N)-glycosylation. The assembly of dolichol-linked oligosaccharides begins on the cytosolic side of the endoplasmic reticulum membrane and finishes in its lumen. The sequential addition of sugars to dolichol pyrophosphate produces dolichol-linked oligosaccharides containing fourteen sugars, including two GlcNAcs, nine mannoses and three glucoses. Once assembled, the oligosaccharide is transferred from the lipid to nascent proteins by oligosaccharyltransferases. In the lumen of the endoplasmic reticulum, adds the eighth mannose residue in an alpha-1,6 linkage onto Man(7)GlcNAc(2)-PP-dolichol to produce Man(8)GlcNAc(2)-PP-dolichol.</text>
</comment>
<dbReference type="EC" id="2.4.1.-" evidence="12"/>
<proteinExistence type="inferred from homology"/>
<keyword evidence="6 12" id="KW-0812">Transmembrane</keyword>
<feature type="chain" id="PRO_5015174247" description="Mannosyltransferase" evidence="13">
    <location>
        <begin position="18"/>
        <end position="479"/>
    </location>
</feature>
<comment type="catalytic activity">
    <reaction evidence="11">
        <text>an alpha-D-Man-(1-&gt;2)-alpha-D-Man-(1-&gt;2)-alpha-D-Man-(1-&gt;3)-[alpha-D-Man-(1-&gt;2)-alpha-D-Man-(1-&gt;3)-alpha-D-Man-(1-&gt;6)]-beta-D-Man-(1-&gt;4)-beta-D-GlcNAc-(1-&gt;4)-alpha-D-GlcNAc-diphospho-di-trans,poly-cis-dolichol + a di-trans,poly-cis-dolichyl beta-D-mannosyl phosphate = an alpha-D-Man-(1-&gt;2)-alpha-D-Man-(1-&gt;2)-alpha-D-Man-(1-&gt;3)-[alpha-D-Man-(1-&gt;2)-alpha-D-Man-(1-&gt;3)-[alpha-D-Man-(1-&gt;6)]-alpha-D-Man-(1-&gt;6)]-beta-D-Man-(1-&gt;4)-beta-D-GlcNAc-(1-&gt;4)-alpha-D-GlcNAc-diphospho-di-trans,poly-cis-dolichol + a di-trans,poly-cis-dolichyl phosphate + H(+)</text>
        <dbReference type="Rhea" id="RHEA:29535"/>
        <dbReference type="Rhea" id="RHEA-COMP:19498"/>
        <dbReference type="Rhea" id="RHEA-COMP:19501"/>
        <dbReference type="Rhea" id="RHEA-COMP:19518"/>
        <dbReference type="Rhea" id="RHEA-COMP:19519"/>
        <dbReference type="ChEBI" id="CHEBI:15378"/>
        <dbReference type="ChEBI" id="CHEBI:57683"/>
        <dbReference type="ChEBI" id="CHEBI:58211"/>
        <dbReference type="ChEBI" id="CHEBI:132517"/>
        <dbReference type="ChEBI" id="CHEBI:132519"/>
        <dbReference type="EC" id="2.4.1.260"/>
    </reaction>
    <physiologicalReaction direction="left-to-right" evidence="11">
        <dbReference type="Rhea" id="RHEA:29536"/>
    </physiologicalReaction>
</comment>
<dbReference type="FunCoup" id="A0A2R2MSG9">
    <property type="interactions" value="1192"/>
</dbReference>
<sequence>MLTEILTYFVVLGHVLVCPYTKVEESFNLQASHDILYHGLNITQYDHLEFPGVVPRTFLGTLFVSAVSWPLVTLAHYAGLTKLVSQLIVRGVLGVCVAWSLLQFKNAVSGIFGQMAGKWLLLVTMSQFHFMFYASRTLPNIFALALVLLALKAWLKQDHAHYVWLSGCAVIIFRSELVLLLGLMVLMELVTLRLKIGTLLKHGVLAAVVWVGATVLVDSWFWQRWLWPEGEVWWFNVVLNKSSQWGTHPFLWYFYSALPRAMSSSMVLIPLGCYLDRRLGVIAFPAVGFVLLYSVLPHKELRFIIYVVPMLNVIAAVVCARLWNNRKKSVWSKFLALGACGHLLVNLCTTGAFLYISHLNYPGGTAMYRLHQLEAGNKVVHVHIDVPTAQTGVSRYTQVHPYWRYNKTEDLEPGGKEMMSYTHLMIGTESSENGKLKPYRDTHDIIAEIPGFERLHLNVKSFPPVKVITRPKIFILKKK</sequence>
<dbReference type="PANTHER" id="PTHR22760:SF1">
    <property type="entry name" value="DOL-P-MAN:MAN(7)GLCNAC(2)-PP-DOL ALPHA-1,6-MANNOSYLTRANSFERASE"/>
    <property type="match status" value="1"/>
</dbReference>
<keyword evidence="13" id="KW-0732">Signal</keyword>
<evidence type="ECO:0000256" key="10">
    <source>
        <dbReference type="ARBA" id="ARBA00044721"/>
    </source>
</evidence>
<dbReference type="OrthoDB" id="19039at2759"/>
<dbReference type="GO" id="GO:0006487">
    <property type="term" value="P:protein N-linked glycosylation"/>
    <property type="evidence" value="ECO:0007669"/>
    <property type="project" value="TreeGrafter"/>
</dbReference>
<keyword evidence="9 12" id="KW-0472">Membrane</keyword>
<feature type="transmembrane region" description="Helical" evidence="12">
    <location>
        <begin position="199"/>
        <end position="222"/>
    </location>
</feature>
<accession>A0A2R2MSG9</accession>
<evidence type="ECO:0000256" key="6">
    <source>
        <dbReference type="ARBA" id="ARBA00022692"/>
    </source>
</evidence>
<evidence type="ECO:0000256" key="2">
    <source>
        <dbReference type="ARBA" id="ARBA00004922"/>
    </source>
</evidence>
<dbReference type="InterPro" id="IPR005599">
    <property type="entry name" value="GPI_mannosylTrfase"/>
</dbReference>
<dbReference type="STRING" id="7574.A0A2R2MSG9"/>
<evidence type="ECO:0000313" key="15">
    <source>
        <dbReference type="RefSeq" id="XP_023933210.1"/>
    </source>
</evidence>
<evidence type="ECO:0000256" key="5">
    <source>
        <dbReference type="ARBA" id="ARBA00022679"/>
    </source>
</evidence>
<dbReference type="GO" id="GO:0005789">
    <property type="term" value="C:endoplasmic reticulum membrane"/>
    <property type="evidence" value="ECO:0007669"/>
    <property type="project" value="UniProtKB-SubCell"/>
</dbReference>
<dbReference type="Pfam" id="PF03901">
    <property type="entry name" value="Glyco_transf_22"/>
    <property type="match status" value="1"/>
</dbReference>
<comment type="subcellular location">
    <subcellularLocation>
        <location evidence="1 12">Endoplasmic reticulum membrane</location>
        <topology evidence="1 12">Multi-pass membrane protein</topology>
    </subcellularLocation>
</comment>
<feature type="transmembrane region" description="Helical" evidence="12">
    <location>
        <begin position="250"/>
        <end position="272"/>
    </location>
</feature>
<keyword evidence="5" id="KW-0808">Transferase</keyword>
<evidence type="ECO:0000256" key="4">
    <source>
        <dbReference type="ARBA" id="ARBA00022676"/>
    </source>
</evidence>
<gene>
    <name evidence="15" type="primary">LOC106178263</name>
</gene>
<keyword evidence="14" id="KW-1185">Reference proteome</keyword>
<dbReference type="Proteomes" id="UP000085678">
    <property type="component" value="Unplaced"/>
</dbReference>
<feature type="signal peptide" evidence="13">
    <location>
        <begin position="1"/>
        <end position="17"/>
    </location>
</feature>
<feature type="transmembrane region" description="Helical" evidence="12">
    <location>
        <begin position="137"/>
        <end position="155"/>
    </location>
</feature>
<feature type="transmembrane region" description="Helical" evidence="12">
    <location>
        <begin position="335"/>
        <end position="356"/>
    </location>
</feature>
<protein>
    <recommendedName>
        <fullName evidence="12">Mannosyltransferase</fullName>
        <ecNumber evidence="12">2.4.1.-</ecNumber>
    </recommendedName>
</protein>
<dbReference type="UniPathway" id="UPA00378"/>
<evidence type="ECO:0000256" key="11">
    <source>
        <dbReference type="ARBA" id="ARBA00048899"/>
    </source>
</evidence>